<accession>V3ZRQ5</accession>
<dbReference type="OMA" id="HEGFSAN"/>
<keyword evidence="1" id="KW-0812">Transmembrane</keyword>
<dbReference type="PANTHER" id="PTHR20003">
    <property type="entry name" value="GLYCOPROTEIN-RELATED"/>
    <property type="match status" value="1"/>
</dbReference>
<gene>
    <name evidence="2" type="ORF">LOTGIDRAFT_168042</name>
</gene>
<proteinExistence type="predicted"/>
<keyword evidence="1" id="KW-0472">Membrane</keyword>
<protein>
    <submittedName>
        <fullName evidence="2">Uncharacterized protein</fullName>
    </submittedName>
</protein>
<dbReference type="Proteomes" id="UP000030746">
    <property type="component" value="Unassembled WGS sequence"/>
</dbReference>
<dbReference type="PANTHER" id="PTHR20003:SF7">
    <property type="entry name" value="SGNH DOMAIN-CONTAINING PROTEIN"/>
    <property type="match status" value="1"/>
</dbReference>
<dbReference type="KEGG" id="lgi:LOTGIDRAFT_168042"/>
<reference evidence="2 3" key="1">
    <citation type="journal article" date="2013" name="Nature">
        <title>Insights into bilaterian evolution from three spiralian genomes.</title>
        <authorList>
            <person name="Simakov O."/>
            <person name="Marletaz F."/>
            <person name="Cho S.J."/>
            <person name="Edsinger-Gonzales E."/>
            <person name="Havlak P."/>
            <person name="Hellsten U."/>
            <person name="Kuo D.H."/>
            <person name="Larsson T."/>
            <person name="Lv J."/>
            <person name="Arendt D."/>
            <person name="Savage R."/>
            <person name="Osoegawa K."/>
            <person name="de Jong P."/>
            <person name="Grimwood J."/>
            <person name="Chapman J.A."/>
            <person name="Shapiro H."/>
            <person name="Aerts A."/>
            <person name="Otillar R.P."/>
            <person name="Terry A.Y."/>
            <person name="Boore J.L."/>
            <person name="Grigoriev I.V."/>
            <person name="Lindberg D.R."/>
            <person name="Seaver E.C."/>
            <person name="Weisblat D.A."/>
            <person name="Putnam N.H."/>
            <person name="Rokhsar D.S."/>
        </authorList>
    </citation>
    <scope>NUCLEOTIDE SEQUENCE [LARGE SCALE GENOMIC DNA]</scope>
</reference>
<dbReference type="EMBL" id="KB203301">
    <property type="protein sequence ID" value="ESO85235.1"/>
    <property type="molecule type" value="Genomic_DNA"/>
</dbReference>
<dbReference type="OrthoDB" id="5373426at2759"/>
<dbReference type="RefSeq" id="XP_009064148.1">
    <property type="nucleotide sequence ID" value="XM_009065900.1"/>
</dbReference>
<keyword evidence="3" id="KW-1185">Reference proteome</keyword>
<evidence type="ECO:0000313" key="2">
    <source>
        <dbReference type="EMBL" id="ESO85235.1"/>
    </source>
</evidence>
<dbReference type="SUPFAM" id="SSF52266">
    <property type="entry name" value="SGNH hydrolase"/>
    <property type="match status" value="1"/>
</dbReference>
<evidence type="ECO:0000256" key="1">
    <source>
        <dbReference type="SAM" id="Phobius"/>
    </source>
</evidence>
<dbReference type="AlphaFoldDB" id="V3ZRQ5"/>
<feature type="transmembrane region" description="Helical" evidence="1">
    <location>
        <begin position="23"/>
        <end position="42"/>
    </location>
</feature>
<keyword evidence="1" id="KW-1133">Transmembrane helix</keyword>
<organism evidence="2 3">
    <name type="scientific">Lottia gigantea</name>
    <name type="common">Giant owl limpet</name>
    <dbReference type="NCBI Taxonomy" id="225164"/>
    <lineage>
        <taxon>Eukaryota</taxon>
        <taxon>Metazoa</taxon>
        <taxon>Spiralia</taxon>
        <taxon>Lophotrochozoa</taxon>
        <taxon>Mollusca</taxon>
        <taxon>Gastropoda</taxon>
        <taxon>Patellogastropoda</taxon>
        <taxon>Lottioidea</taxon>
        <taxon>Lottiidae</taxon>
        <taxon>Lottia</taxon>
    </lineage>
</organism>
<name>V3ZRQ5_LOTGI</name>
<dbReference type="HOGENOM" id="CLU_034888_0_0_1"/>
<dbReference type="CTD" id="20240754"/>
<evidence type="ECO:0000313" key="3">
    <source>
        <dbReference type="Proteomes" id="UP000030746"/>
    </source>
</evidence>
<dbReference type="GeneID" id="20240754"/>
<sequence>MDSPLCTQPVGCNFRYQQILKKCVQFLFVFAAVLIVFSHFPVKHRSKTINNIITVIESKAKGLDNGGYGKCPNVLEWMQTGKWNLKPATWKQKRDQEKFMSINGINIMTHTRKDNLCGNVSADGMHYFRALCSPIGPKPCCYNNACQYKTVQECQCPDCYDIRELKHAELGTWESNNKDCPLKEFTVEEACEIVRGSQILFMGDSLMRHFHTAMMLFLSGNYDGGALQKGTPQSIRDKCKGIFMYTEIECRYYVRNNGAVCGGTANLTMAYVFFAKDVPKALDYLTRQADKPRSMAMIGIGLHNWLNFNLIESFVKGIHKEMKHHKWPRIVWHGQHYQGLLKSPIYVSQSNENVAIFNNKMKDILPDYNMDFFETFRMTKGLFSFDGTHYGIGANRMKAIMLLHYIKQLKERGLW</sequence>